<gene>
    <name evidence="2" type="ORF">E0H26_13585</name>
</gene>
<evidence type="ECO:0000256" key="1">
    <source>
        <dbReference type="SAM" id="Phobius"/>
    </source>
</evidence>
<dbReference type="RefSeq" id="WP_131303953.1">
    <property type="nucleotide sequence ID" value="NZ_SJJR01000007.1"/>
</dbReference>
<keyword evidence="1" id="KW-1133">Transmembrane helix</keyword>
<keyword evidence="1" id="KW-0472">Membrane</keyword>
<organism evidence="2 3">
    <name type="scientific">Micromonospora zingiberis</name>
    <dbReference type="NCBI Taxonomy" id="2053011"/>
    <lineage>
        <taxon>Bacteria</taxon>
        <taxon>Bacillati</taxon>
        <taxon>Actinomycetota</taxon>
        <taxon>Actinomycetes</taxon>
        <taxon>Micromonosporales</taxon>
        <taxon>Micromonosporaceae</taxon>
        <taxon>Micromonospora</taxon>
    </lineage>
</organism>
<comment type="caution">
    <text evidence="2">The sequence shown here is derived from an EMBL/GenBank/DDBJ whole genome shotgun (WGS) entry which is preliminary data.</text>
</comment>
<feature type="transmembrane region" description="Helical" evidence="1">
    <location>
        <begin position="181"/>
        <end position="199"/>
    </location>
</feature>
<protein>
    <submittedName>
        <fullName evidence="2">Uncharacterized protein</fullName>
    </submittedName>
</protein>
<dbReference type="OrthoDB" id="4775568at2"/>
<keyword evidence="1" id="KW-0812">Transmembrane</keyword>
<feature type="transmembrane region" description="Helical" evidence="1">
    <location>
        <begin position="224"/>
        <end position="245"/>
    </location>
</feature>
<dbReference type="AlphaFoldDB" id="A0A4V2LWN7"/>
<sequence length="259" mass="27831">MRVPAGPAGRTRRWWGVLRLALVLLWLLAAAVNWWTAPRKHSYEQARADVTAGHVTAYQWGDSWATGGSPLPWFGASDLRASGTLGPLFAWRTPDGRVYWTDTGYFDQVTTTSAVDPASYSGPGAIGIAQDLRAGGLEHRAGEVHSLGVAVTVMGIGLVLAAVFLGVVVAGPAPVLGTRWFWFWLVCAAPYGLGLLLWLSRDRPWTRPAVPAAMPGDRERRDRGVFGLVLGILAGILVSLLLLALNEALGDRWVPLSGS</sequence>
<dbReference type="EMBL" id="SJJR01000007">
    <property type="protein sequence ID" value="TCB97285.1"/>
    <property type="molecule type" value="Genomic_DNA"/>
</dbReference>
<dbReference type="Proteomes" id="UP000292274">
    <property type="component" value="Unassembled WGS sequence"/>
</dbReference>
<feature type="transmembrane region" description="Helical" evidence="1">
    <location>
        <begin position="147"/>
        <end position="169"/>
    </location>
</feature>
<feature type="transmembrane region" description="Helical" evidence="1">
    <location>
        <begin position="14"/>
        <end position="35"/>
    </location>
</feature>
<name>A0A4V2LWN7_9ACTN</name>
<keyword evidence="3" id="KW-1185">Reference proteome</keyword>
<reference evidence="2 3" key="1">
    <citation type="submission" date="2019-02" db="EMBL/GenBank/DDBJ databases">
        <title>Jishengella sp. nov., isolated from a root of Zingiber montanum.</title>
        <authorList>
            <person name="Kuncharoen N."/>
            <person name="Kudo T."/>
            <person name="Masahiro Y."/>
            <person name="Ohkuma M."/>
            <person name="Tanasupawat S."/>
        </authorList>
    </citation>
    <scope>NUCLEOTIDE SEQUENCE [LARGE SCALE GENOMIC DNA]</scope>
    <source>
        <strain evidence="2 3">PLAI 1-1</strain>
    </source>
</reference>
<evidence type="ECO:0000313" key="2">
    <source>
        <dbReference type="EMBL" id="TCB97285.1"/>
    </source>
</evidence>
<evidence type="ECO:0000313" key="3">
    <source>
        <dbReference type="Proteomes" id="UP000292274"/>
    </source>
</evidence>
<proteinExistence type="predicted"/>
<accession>A0A4V2LWN7</accession>